<feature type="transmembrane region" description="Helical" evidence="2">
    <location>
        <begin position="111"/>
        <end position="128"/>
    </location>
</feature>
<feature type="transmembrane region" description="Helical" evidence="2">
    <location>
        <begin position="178"/>
        <end position="198"/>
    </location>
</feature>
<dbReference type="EMBL" id="JBDPZD010000001">
    <property type="protein sequence ID" value="MEO3690945.1"/>
    <property type="molecule type" value="Genomic_DNA"/>
</dbReference>
<dbReference type="Proteomes" id="UP001495147">
    <property type="component" value="Unassembled WGS sequence"/>
</dbReference>
<evidence type="ECO:0000256" key="2">
    <source>
        <dbReference type="SAM" id="Phobius"/>
    </source>
</evidence>
<organism evidence="3 4">
    <name type="scientific">Roseateles paludis</name>
    <dbReference type="NCBI Taxonomy" id="3145238"/>
    <lineage>
        <taxon>Bacteria</taxon>
        <taxon>Pseudomonadati</taxon>
        <taxon>Pseudomonadota</taxon>
        <taxon>Betaproteobacteria</taxon>
        <taxon>Burkholderiales</taxon>
        <taxon>Sphaerotilaceae</taxon>
        <taxon>Roseateles</taxon>
    </lineage>
</organism>
<feature type="transmembrane region" description="Helical" evidence="2">
    <location>
        <begin position="301"/>
        <end position="322"/>
    </location>
</feature>
<evidence type="ECO:0000256" key="1">
    <source>
        <dbReference type="ARBA" id="ARBA00009617"/>
    </source>
</evidence>
<feature type="transmembrane region" description="Helical" evidence="2">
    <location>
        <begin position="37"/>
        <end position="61"/>
    </location>
</feature>
<comment type="caution">
    <text evidence="3">The sequence shown here is derived from an EMBL/GenBank/DDBJ whole genome shotgun (WGS) entry which is preliminary data.</text>
</comment>
<sequence length="529" mass="58216">MGYSEHTERMTIKNGTAFHNQARQPAMSRPITLKHTLSYGSANLLGSGALAIAGSWLLYFYTTFCGLTVVEAATIFSVASILDAISNPIMGYISDNFYNTRLGRKFGRRRFFILTGIPLVLLYPLMWIDGFGFWYYLSMYALFELVYTSIMVPYETLATEMTTDFAVRSKLTGAKAMFGKVANFLAAFIPAQLFLVYSKESSTPFLLTGVIYALIMCGAMAALYFMSWERPVHEVVQERAGSLGAALKKLSLDMLSTFRLRIFRKHLGMYLLGFGAEWLFASIFTYFIIFSLGQDKATVGYLNSFSSVMQLISTLIFIGLCIRFGFARPYAMALLVVGGSVLAYTGLYYLGWSQQTTVIALFAITAVFGLGTGGVYYIPWTVYTFLADVDEVLTGRRREGIYAGAMTFAGKITRSVIVFCMGWVLGQFGFLSGQGSQPATAVAAINGIFVFGVIGLALGAIYFSLQMKLDRKNHAVLLVEIARIKAGGRIEDVPPEARAIAEELTGWPYEQCWGNSALGRAGAPGLREG</sequence>
<name>A0ABV0FYU1_9BURK</name>
<evidence type="ECO:0000313" key="4">
    <source>
        <dbReference type="Proteomes" id="UP001495147"/>
    </source>
</evidence>
<feature type="transmembrane region" description="Helical" evidence="2">
    <location>
        <begin position="400"/>
        <end position="424"/>
    </location>
</feature>
<feature type="transmembrane region" description="Helical" evidence="2">
    <location>
        <begin position="444"/>
        <end position="465"/>
    </location>
</feature>
<dbReference type="SUPFAM" id="SSF103473">
    <property type="entry name" value="MFS general substrate transporter"/>
    <property type="match status" value="1"/>
</dbReference>
<evidence type="ECO:0000313" key="3">
    <source>
        <dbReference type="EMBL" id="MEO3690945.1"/>
    </source>
</evidence>
<keyword evidence="2" id="KW-1133">Transmembrane helix</keyword>
<feature type="transmembrane region" description="Helical" evidence="2">
    <location>
        <begin position="204"/>
        <end position="225"/>
    </location>
</feature>
<protein>
    <submittedName>
        <fullName evidence="3">MFS transporter</fullName>
    </submittedName>
</protein>
<dbReference type="RefSeq" id="WP_347703759.1">
    <property type="nucleotide sequence ID" value="NZ_JBDPZD010000001.1"/>
</dbReference>
<accession>A0ABV0FYU1</accession>
<gene>
    <name evidence="3" type="ORF">ABDJ85_05640</name>
</gene>
<comment type="similarity">
    <text evidence="1">Belongs to the sodium:galactoside symporter (TC 2.A.2) family.</text>
</comment>
<feature type="transmembrane region" description="Helical" evidence="2">
    <location>
        <begin position="329"/>
        <end position="352"/>
    </location>
</feature>
<dbReference type="PANTHER" id="PTHR11328:SF24">
    <property type="entry name" value="MAJOR FACILITATOR SUPERFAMILY (MFS) PROFILE DOMAIN-CONTAINING PROTEIN"/>
    <property type="match status" value="1"/>
</dbReference>
<keyword evidence="2" id="KW-0472">Membrane</keyword>
<reference evidence="3 4" key="1">
    <citation type="submission" date="2024-05" db="EMBL/GenBank/DDBJ databases">
        <title>Roseateles sp. DJS-2-20 16S ribosomal RNA gene Genome sequencing and assembly.</title>
        <authorList>
            <person name="Woo H."/>
        </authorList>
    </citation>
    <scope>NUCLEOTIDE SEQUENCE [LARGE SCALE GENOMIC DNA]</scope>
    <source>
        <strain evidence="3 4">DJS-2-20</strain>
    </source>
</reference>
<dbReference type="InterPro" id="IPR039672">
    <property type="entry name" value="MFS_2"/>
</dbReference>
<proteinExistence type="inferred from homology"/>
<feature type="transmembrane region" description="Helical" evidence="2">
    <location>
        <begin position="358"/>
        <end position="379"/>
    </location>
</feature>
<dbReference type="PANTHER" id="PTHR11328">
    <property type="entry name" value="MAJOR FACILITATOR SUPERFAMILY DOMAIN-CONTAINING PROTEIN"/>
    <property type="match status" value="1"/>
</dbReference>
<dbReference type="CDD" id="cd17332">
    <property type="entry name" value="MFS_MelB_like"/>
    <property type="match status" value="1"/>
</dbReference>
<keyword evidence="4" id="KW-1185">Reference proteome</keyword>
<keyword evidence="2" id="KW-0812">Transmembrane</keyword>
<dbReference type="InterPro" id="IPR036259">
    <property type="entry name" value="MFS_trans_sf"/>
</dbReference>
<feature type="transmembrane region" description="Helical" evidence="2">
    <location>
        <begin position="267"/>
        <end position="289"/>
    </location>
</feature>
<feature type="transmembrane region" description="Helical" evidence="2">
    <location>
        <begin position="67"/>
        <end position="90"/>
    </location>
</feature>
<dbReference type="Gene3D" id="1.20.1250.20">
    <property type="entry name" value="MFS general substrate transporter like domains"/>
    <property type="match status" value="2"/>
</dbReference>
<feature type="transmembrane region" description="Helical" evidence="2">
    <location>
        <begin position="134"/>
        <end position="157"/>
    </location>
</feature>
<dbReference type="Pfam" id="PF13347">
    <property type="entry name" value="MFS_2"/>
    <property type="match status" value="1"/>
</dbReference>